<evidence type="ECO:0000313" key="16">
    <source>
        <dbReference type="EMBL" id="ACQ91942.1"/>
    </source>
</evidence>
<keyword evidence="12 15" id="KW-0804">Transcription</keyword>
<keyword evidence="5 15" id="KW-0963">Cytoplasm</keyword>
<dbReference type="Pfam" id="PF01475">
    <property type="entry name" value="FUR"/>
    <property type="match status" value="1"/>
</dbReference>
<organism evidence="16 17">
    <name type="scientific">Tolumonas auensis (strain DSM 9187 / NBRC 110442 / TA 4)</name>
    <dbReference type="NCBI Taxonomy" id="595494"/>
    <lineage>
        <taxon>Bacteria</taxon>
        <taxon>Pseudomonadati</taxon>
        <taxon>Pseudomonadota</taxon>
        <taxon>Gammaproteobacteria</taxon>
        <taxon>Aeromonadales</taxon>
        <taxon>Aeromonadaceae</taxon>
        <taxon>Tolumonas</taxon>
    </lineage>
</organism>
<keyword evidence="7 13" id="KW-0479">Metal-binding</keyword>
<evidence type="ECO:0000313" key="17">
    <source>
        <dbReference type="Proteomes" id="UP000009073"/>
    </source>
</evidence>
<comment type="subcellular location">
    <subcellularLocation>
        <location evidence="1 15">Cytoplasm</location>
    </subcellularLocation>
</comment>
<feature type="binding site" evidence="13">
    <location>
        <position position="131"/>
    </location>
    <ligand>
        <name>Zn(2+)</name>
        <dbReference type="ChEBI" id="CHEBI:29105"/>
    </ligand>
</feature>
<evidence type="ECO:0000256" key="3">
    <source>
        <dbReference type="ARBA" id="ARBA00011738"/>
    </source>
</evidence>
<dbReference type="SUPFAM" id="SSF46785">
    <property type="entry name" value="Winged helix' DNA-binding domain"/>
    <property type="match status" value="1"/>
</dbReference>
<dbReference type="CDD" id="cd07153">
    <property type="entry name" value="Fur_like"/>
    <property type="match status" value="1"/>
</dbReference>
<dbReference type="GO" id="GO:0008270">
    <property type="term" value="F:zinc ion binding"/>
    <property type="evidence" value="ECO:0007669"/>
    <property type="project" value="TreeGrafter"/>
</dbReference>
<evidence type="ECO:0000256" key="2">
    <source>
        <dbReference type="ARBA" id="ARBA00007957"/>
    </source>
</evidence>
<dbReference type="EMBL" id="CP001616">
    <property type="protein sequence ID" value="ACQ91942.1"/>
    <property type="molecule type" value="Genomic_DNA"/>
</dbReference>
<keyword evidence="8 13" id="KW-0862">Zinc</keyword>
<dbReference type="KEGG" id="tau:Tola_0312"/>
<dbReference type="PANTHER" id="PTHR33202:SF2">
    <property type="entry name" value="FERRIC UPTAKE REGULATION PROTEIN"/>
    <property type="match status" value="1"/>
</dbReference>
<dbReference type="Gene3D" id="1.10.10.10">
    <property type="entry name" value="Winged helix-like DNA-binding domain superfamily/Winged helix DNA-binding domain"/>
    <property type="match status" value="1"/>
</dbReference>
<evidence type="ECO:0000256" key="5">
    <source>
        <dbReference type="ARBA" id="ARBA00022490"/>
    </source>
</evidence>
<reference evidence="17" key="1">
    <citation type="submission" date="2009-05" db="EMBL/GenBank/DDBJ databases">
        <title>Complete sequence of Tolumonas auensis DSM 9187.</title>
        <authorList>
            <consortium name="US DOE Joint Genome Institute"/>
            <person name="Lucas S."/>
            <person name="Copeland A."/>
            <person name="Lapidus A."/>
            <person name="Glavina del Rio T."/>
            <person name="Tice H."/>
            <person name="Bruce D."/>
            <person name="Goodwin L."/>
            <person name="Pitluck S."/>
            <person name="Chertkov O."/>
            <person name="Brettin T."/>
            <person name="Detter J.C."/>
            <person name="Han C."/>
            <person name="Larimer F."/>
            <person name="Land M."/>
            <person name="Hauser L."/>
            <person name="Kyrpides N."/>
            <person name="Mikhailova N."/>
            <person name="Spring S."/>
            <person name="Beller H."/>
        </authorList>
    </citation>
    <scope>NUCLEOTIDE SEQUENCE [LARGE SCALE GENOMIC DNA]</scope>
    <source>
        <strain evidence="17">DSM 9187 / TA4</strain>
    </source>
</reference>
<sequence>MSIKKLKKAGLKITNQRMSVLDYLSDADERHFSAEDIFRDLRLNGADVGQATVYRVLNQLEKAGMLERHHFEGSKAYYELKSKEHHDHLVCLRCGKIVEFFDPLIEQRQKEIAEQYGIQLSHHHLCLFGYCSDPDCKLKN</sequence>
<dbReference type="RefSeq" id="WP_012728541.1">
    <property type="nucleotide sequence ID" value="NC_012691.1"/>
</dbReference>
<comment type="subunit">
    <text evidence="3 15">Homodimer.</text>
</comment>
<evidence type="ECO:0000256" key="4">
    <source>
        <dbReference type="ARBA" id="ARBA00020910"/>
    </source>
</evidence>
<dbReference type="HOGENOM" id="CLU_096072_3_3_6"/>
<name>C4L8S2_TOLAT</name>
<evidence type="ECO:0000256" key="15">
    <source>
        <dbReference type="RuleBase" id="RU364037"/>
    </source>
</evidence>
<evidence type="ECO:0000256" key="10">
    <source>
        <dbReference type="ARBA" id="ARBA00023015"/>
    </source>
</evidence>
<dbReference type="NCBIfam" id="NF006999">
    <property type="entry name" value="PRK09462.1"/>
    <property type="match status" value="1"/>
</dbReference>
<dbReference type="GO" id="GO:0045892">
    <property type="term" value="P:negative regulation of DNA-templated transcription"/>
    <property type="evidence" value="ECO:0007669"/>
    <property type="project" value="TreeGrafter"/>
</dbReference>
<dbReference type="Gene3D" id="3.30.1490.190">
    <property type="match status" value="1"/>
</dbReference>
<dbReference type="AlphaFoldDB" id="C4L8S2"/>
<comment type="cofactor">
    <cofactor evidence="13">
        <name>Zn(2+)</name>
        <dbReference type="ChEBI" id="CHEBI:29105"/>
    </cofactor>
    <text evidence="13">Binds 1 zinc ion per subunit.</text>
</comment>
<evidence type="ECO:0000256" key="11">
    <source>
        <dbReference type="ARBA" id="ARBA00023125"/>
    </source>
</evidence>
<dbReference type="STRING" id="595494.Tola_0312"/>
<evidence type="ECO:0000256" key="9">
    <source>
        <dbReference type="ARBA" id="ARBA00023004"/>
    </source>
</evidence>
<reference evidence="16 17" key="2">
    <citation type="journal article" date="2011" name="Stand. Genomic Sci.">
        <title>Complete genome sequence of Tolumonas auensis type strain (TA 4).</title>
        <authorList>
            <person name="Chertkov O."/>
            <person name="Copeland A."/>
            <person name="Lucas S."/>
            <person name="Lapidus A."/>
            <person name="Berry K.W."/>
            <person name="Detter J.C."/>
            <person name="Del Rio T.G."/>
            <person name="Hammon N."/>
            <person name="Dalin E."/>
            <person name="Tice H."/>
            <person name="Pitluck S."/>
            <person name="Richardson P."/>
            <person name="Bruce D."/>
            <person name="Goodwin L."/>
            <person name="Han C."/>
            <person name="Tapia R."/>
            <person name="Saunders E."/>
            <person name="Schmutz J."/>
            <person name="Brettin T."/>
            <person name="Larimer F."/>
            <person name="Land M."/>
            <person name="Hauser L."/>
            <person name="Spring S."/>
            <person name="Rohde M."/>
            <person name="Kyrpides N.C."/>
            <person name="Ivanova N."/>
            <person name="Goker M."/>
            <person name="Beller H.R."/>
            <person name="Klenk H.P."/>
            <person name="Woyke T."/>
        </authorList>
    </citation>
    <scope>NUCLEOTIDE SEQUENCE [LARGE SCALE GENOMIC DNA]</scope>
    <source>
        <strain evidence="17">DSM 9187 / TA4</strain>
    </source>
</reference>
<dbReference type="GO" id="GO:1900705">
    <property type="term" value="P:negative regulation of siderophore biosynthetic process"/>
    <property type="evidence" value="ECO:0007669"/>
    <property type="project" value="TreeGrafter"/>
</dbReference>
<evidence type="ECO:0000256" key="14">
    <source>
        <dbReference type="PIRSR" id="PIRSR602481-2"/>
    </source>
</evidence>
<feature type="binding site" evidence="14">
    <location>
        <position position="87"/>
    </location>
    <ligand>
        <name>Fe cation</name>
        <dbReference type="ChEBI" id="CHEBI:24875"/>
    </ligand>
</feature>
<proteinExistence type="inferred from homology"/>
<keyword evidence="9 14" id="KW-0408">Iron</keyword>
<dbReference type="GO" id="GO:0000976">
    <property type="term" value="F:transcription cis-regulatory region binding"/>
    <property type="evidence" value="ECO:0007669"/>
    <property type="project" value="TreeGrafter"/>
</dbReference>
<keyword evidence="10 15" id="KW-0805">Transcription regulation</keyword>
<feature type="binding site" evidence="13">
    <location>
        <position position="94"/>
    </location>
    <ligand>
        <name>Zn(2+)</name>
        <dbReference type="ChEBI" id="CHEBI:29105"/>
    </ligand>
</feature>
<feature type="binding site" evidence="13">
    <location>
        <position position="136"/>
    </location>
    <ligand>
        <name>Zn(2+)</name>
        <dbReference type="ChEBI" id="CHEBI:29105"/>
    </ligand>
</feature>
<comment type="cofactor">
    <cofactor evidence="14">
        <name>Mn(2+)</name>
        <dbReference type="ChEBI" id="CHEBI:29035"/>
    </cofactor>
    <cofactor evidence="14">
        <name>Fe(2+)</name>
        <dbReference type="ChEBI" id="CHEBI:29033"/>
    </cofactor>
    <text evidence="14">Binds 1 Mn(2+) or Fe(2+) ion per subunit.</text>
</comment>
<protein>
    <recommendedName>
        <fullName evidence="4 15">Ferric uptake regulation protein</fullName>
    </recommendedName>
</protein>
<keyword evidence="11 15" id="KW-0238">DNA-binding</keyword>
<evidence type="ECO:0000256" key="8">
    <source>
        <dbReference type="ARBA" id="ARBA00022833"/>
    </source>
</evidence>
<dbReference type="InterPro" id="IPR002481">
    <property type="entry name" value="FUR"/>
</dbReference>
<dbReference type="InterPro" id="IPR043135">
    <property type="entry name" value="Fur_C"/>
</dbReference>
<evidence type="ECO:0000256" key="12">
    <source>
        <dbReference type="ARBA" id="ARBA00023163"/>
    </source>
</evidence>
<comment type="similarity">
    <text evidence="2 15">Belongs to the Fur family.</text>
</comment>
<evidence type="ECO:0000256" key="13">
    <source>
        <dbReference type="PIRSR" id="PIRSR602481-1"/>
    </source>
</evidence>
<dbReference type="eggNOG" id="COG0735">
    <property type="taxonomic scope" value="Bacteria"/>
</dbReference>
<keyword evidence="6 15" id="KW-0678">Repressor</keyword>
<dbReference type="OrthoDB" id="8659436at2"/>
<evidence type="ECO:0000256" key="1">
    <source>
        <dbReference type="ARBA" id="ARBA00004496"/>
    </source>
</evidence>
<evidence type="ECO:0000256" key="7">
    <source>
        <dbReference type="ARBA" id="ARBA00022723"/>
    </source>
</evidence>
<dbReference type="GO" id="GO:0003700">
    <property type="term" value="F:DNA-binding transcription factor activity"/>
    <property type="evidence" value="ECO:0007669"/>
    <property type="project" value="UniProtKB-UniRule"/>
</dbReference>
<dbReference type="InterPro" id="IPR036390">
    <property type="entry name" value="WH_DNA-bd_sf"/>
</dbReference>
<keyword evidence="17" id="KW-1185">Reference proteome</keyword>
<feature type="binding site" evidence="14">
    <location>
        <position position="106"/>
    </location>
    <ligand>
        <name>Fe cation</name>
        <dbReference type="ChEBI" id="CHEBI:24875"/>
    </ligand>
</feature>
<dbReference type="InterPro" id="IPR036388">
    <property type="entry name" value="WH-like_DNA-bd_sf"/>
</dbReference>
<feature type="binding site" evidence="14">
    <location>
        <position position="85"/>
    </location>
    <ligand>
        <name>Fe cation</name>
        <dbReference type="ChEBI" id="CHEBI:24875"/>
    </ligand>
</feature>
<dbReference type="FunFam" id="1.10.10.10:FF:000007">
    <property type="entry name" value="Ferric uptake regulation protein"/>
    <property type="match status" value="1"/>
</dbReference>
<gene>
    <name evidence="15" type="primary">fur</name>
    <name evidence="16" type="ordered locus">Tola_0312</name>
</gene>
<dbReference type="FunFam" id="3.30.1490.190:FF:000001">
    <property type="entry name" value="Ferric uptake regulation protein"/>
    <property type="match status" value="1"/>
</dbReference>
<evidence type="ECO:0000256" key="6">
    <source>
        <dbReference type="ARBA" id="ARBA00022491"/>
    </source>
</evidence>
<feature type="binding site" evidence="13">
    <location>
        <position position="91"/>
    </location>
    <ligand>
        <name>Zn(2+)</name>
        <dbReference type="ChEBI" id="CHEBI:29105"/>
    </ligand>
</feature>
<dbReference type="GO" id="GO:0005829">
    <property type="term" value="C:cytosol"/>
    <property type="evidence" value="ECO:0007669"/>
    <property type="project" value="TreeGrafter"/>
</dbReference>
<accession>C4L8S2</accession>
<dbReference type="PANTHER" id="PTHR33202">
    <property type="entry name" value="ZINC UPTAKE REGULATION PROTEIN"/>
    <property type="match status" value="1"/>
</dbReference>
<feature type="binding site" evidence="14">
    <location>
        <position position="123"/>
    </location>
    <ligand>
        <name>Fe cation</name>
        <dbReference type="ChEBI" id="CHEBI:24875"/>
    </ligand>
</feature>
<dbReference type="Proteomes" id="UP000009073">
    <property type="component" value="Chromosome"/>
</dbReference>